<evidence type="ECO:0000313" key="2">
    <source>
        <dbReference type="Proteomes" id="UP000256661"/>
    </source>
</evidence>
<accession>A0A3D9SSX4</accession>
<name>A0A3D9SSX4_9ACTN</name>
<protein>
    <submittedName>
        <fullName evidence="1">Uncharacterized protein</fullName>
    </submittedName>
</protein>
<keyword evidence="2" id="KW-1185">Reference proteome</keyword>
<comment type="caution">
    <text evidence="1">The sequence shown here is derived from an EMBL/GenBank/DDBJ whole genome shotgun (WGS) entry which is preliminary data.</text>
</comment>
<gene>
    <name evidence="1" type="ORF">DFJ69_2559</name>
</gene>
<dbReference type="RefSeq" id="WP_170177478.1">
    <property type="nucleotide sequence ID" value="NZ_QTTT01000001.1"/>
</dbReference>
<dbReference type="AlphaFoldDB" id="A0A3D9SSX4"/>
<organism evidence="1 2">
    <name type="scientific">Thermomonospora umbrina</name>
    <dbReference type="NCBI Taxonomy" id="111806"/>
    <lineage>
        <taxon>Bacteria</taxon>
        <taxon>Bacillati</taxon>
        <taxon>Actinomycetota</taxon>
        <taxon>Actinomycetes</taxon>
        <taxon>Streptosporangiales</taxon>
        <taxon>Thermomonosporaceae</taxon>
        <taxon>Thermomonospora</taxon>
    </lineage>
</organism>
<dbReference type="Proteomes" id="UP000256661">
    <property type="component" value="Unassembled WGS sequence"/>
</dbReference>
<dbReference type="EMBL" id="QTTT01000001">
    <property type="protein sequence ID" value="REE97103.1"/>
    <property type="molecule type" value="Genomic_DNA"/>
</dbReference>
<evidence type="ECO:0000313" key="1">
    <source>
        <dbReference type="EMBL" id="REE97103.1"/>
    </source>
</evidence>
<proteinExistence type="predicted"/>
<sequence length="53" mass="5891">MRQGAHGRRHRWRSRGSAVAKALDSEAHVVLIDPRDAFVDLFTGRFAALFGLA</sequence>
<reference evidence="1 2" key="1">
    <citation type="submission" date="2018-08" db="EMBL/GenBank/DDBJ databases">
        <title>Sequencing the genomes of 1000 actinobacteria strains.</title>
        <authorList>
            <person name="Klenk H.-P."/>
        </authorList>
    </citation>
    <scope>NUCLEOTIDE SEQUENCE [LARGE SCALE GENOMIC DNA]</scope>
    <source>
        <strain evidence="1 2">DSM 43927</strain>
    </source>
</reference>